<dbReference type="Proteomes" id="UP001497700">
    <property type="component" value="Unassembled WGS sequence"/>
</dbReference>
<gene>
    <name evidence="1" type="ORF">F4820DRAFT_418261</name>
</gene>
<comment type="caution">
    <text evidence="1">The sequence shown here is derived from an EMBL/GenBank/DDBJ whole genome shotgun (WGS) entry which is preliminary data.</text>
</comment>
<reference evidence="1 2" key="1">
    <citation type="journal article" date="2022" name="New Phytol.">
        <title>Ecological generalism drives hyperdiversity of secondary metabolite gene clusters in xylarialean endophytes.</title>
        <authorList>
            <person name="Franco M.E.E."/>
            <person name="Wisecaver J.H."/>
            <person name="Arnold A.E."/>
            <person name="Ju Y.M."/>
            <person name="Slot J.C."/>
            <person name="Ahrendt S."/>
            <person name="Moore L.P."/>
            <person name="Eastman K.E."/>
            <person name="Scott K."/>
            <person name="Konkel Z."/>
            <person name="Mondo S.J."/>
            <person name="Kuo A."/>
            <person name="Hayes R.D."/>
            <person name="Haridas S."/>
            <person name="Andreopoulos B."/>
            <person name="Riley R."/>
            <person name="LaButti K."/>
            <person name="Pangilinan J."/>
            <person name="Lipzen A."/>
            <person name="Amirebrahimi M."/>
            <person name="Yan J."/>
            <person name="Adam C."/>
            <person name="Keymanesh K."/>
            <person name="Ng V."/>
            <person name="Louie K."/>
            <person name="Northen T."/>
            <person name="Drula E."/>
            <person name="Henrissat B."/>
            <person name="Hsieh H.M."/>
            <person name="Youens-Clark K."/>
            <person name="Lutzoni F."/>
            <person name="Miadlikowska J."/>
            <person name="Eastwood D.C."/>
            <person name="Hamelin R.C."/>
            <person name="Grigoriev I.V."/>
            <person name="U'Ren J.M."/>
        </authorList>
    </citation>
    <scope>NUCLEOTIDE SEQUENCE [LARGE SCALE GENOMIC DNA]</scope>
    <source>
        <strain evidence="1 2">CBS 119005</strain>
    </source>
</reference>
<dbReference type="EMBL" id="MU393464">
    <property type="protein sequence ID" value="KAI4865970.1"/>
    <property type="molecule type" value="Genomic_DNA"/>
</dbReference>
<organism evidence="1 2">
    <name type="scientific">Hypoxylon rubiginosum</name>
    <dbReference type="NCBI Taxonomy" id="110542"/>
    <lineage>
        <taxon>Eukaryota</taxon>
        <taxon>Fungi</taxon>
        <taxon>Dikarya</taxon>
        <taxon>Ascomycota</taxon>
        <taxon>Pezizomycotina</taxon>
        <taxon>Sordariomycetes</taxon>
        <taxon>Xylariomycetidae</taxon>
        <taxon>Xylariales</taxon>
        <taxon>Hypoxylaceae</taxon>
        <taxon>Hypoxylon</taxon>
    </lineage>
</organism>
<accession>A0ACB9Z4P3</accession>
<proteinExistence type="predicted"/>
<protein>
    <submittedName>
        <fullName evidence="1">GMC oxidoreductase-domain-containing protein</fullName>
    </submittedName>
</protein>
<evidence type="ECO:0000313" key="1">
    <source>
        <dbReference type="EMBL" id="KAI4865970.1"/>
    </source>
</evidence>
<evidence type="ECO:0000313" key="2">
    <source>
        <dbReference type="Proteomes" id="UP001497700"/>
    </source>
</evidence>
<sequence>MGLYAELPSDLEEVDIIIAGGGTAGCIVAARLADADPGLSILVVEGGPNNIGEPTIHYPALSISHLLPTSKFTLFYSGAQSNLLAGRAPIVPSGGVLGGGSSINLLQYSRGQRSDYDDWKTAGWSAEDILPYMKKLETYHGPDPRGLHGHDGPIHVSAGTFRSERFSTDLLNSLGKAGWPEVEDVNTMDTVNRSMRALRYVSPEGKRQDTATIYLHPRLLDGKHPHLHVVVESQVERILFDDHKKAVGVIYRPNPAFCPNPKPRTIKARRMVVLSCGSLGSPLVLERSGVGNTEIVKRSGVELVADLPGVGENYDDHHMMVYAYKSSLGPTETLDGVVAGRSNPRDMIMQNDPLLGWNGIDVQAKVRPSEAEVLSLGPQFQEAWDKEFKSHPEKPLMLMAATICFPGDPTGQPEGQYFGIANSSAYPFSRGHMHISGPGLDDAPDFDPGCFSDAGNIDIKMHLWMYKKQREIIRRMDVFRGEVASWHPRFPAGSKAACIETDTALGDVPEIEYSAEDDAAILQWLREHIDTTWHSMGTCRMAPREKSGVVDPSLSVHGVLGLKVADMSIAPSNVAANTNNTAMAIGEKAADIFINELGLTAK</sequence>
<keyword evidence="2" id="KW-1185">Reference proteome</keyword>
<name>A0ACB9Z4P3_9PEZI</name>